<keyword evidence="4" id="KW-1185">Reference proteome</keyword>
<feature type="region of interest" description="Disordered" evidence="1">
    <location>
        <begin position="118"/>
        <end position="139"/>
    </location>
</feature>
<evidence type="ECO:0000313" key="5">
    <source>
        <dbReference type="RefSeq" id="XP_027060834.1"/>
    </source>
</evidence>
<dbReference type="PANTHER" id="PTHR33116:SF82">
    <property type="entry name" value="RNASE H FAMILY PROTEIN"/>
    <property type="match status" value="1"/>
</dbReference>
<dbReference type="Pfam" id="PF13456">
    <property type="entry name" value="RVT_3"/>
    <property type="match status" value="1"/>
</dbReference>
<dbReference type="PANTHER" id="PTHR33116">
    <property type="entry name" value="REVERSE TRANSCRIPTASE ZINC-BINDING DOMAIN-CONTAINING PROTEIN-RELATED-RELATED"/>
    <property type="match status" value="1"/>
</dbReference>
<protein>
    <recommendedName>
        <fullName evidence="6">Reverse transcriptase domain-containing protein</fullName>
    </recommendedName>
</protein>
<dbReference type="CDD" id="cd06222">
    <property type="entry name" value="RNase_H_like"/>
    <property type="match status" value="1"/>
</dbReference>
<dbReference type="PROSITE" id="PS50878">
    <property type="entry name" value="RT_POL"/>
    <property type="match status" value="1"/>
</dbReference>
<dbReference type="Pfam" id="PF03372">
    <property type="entry name" value="Exo_endo_phos"/>
    <property type="match status" value="1"/>
</dbReference>
<feature type="domain" description="Reverse transcriptase" evidence="2">
    <location>
        <begin position="656"/>
        <end position="934"/>
    </location>
</feature>
<dbReference type="RefSeq" id="XP_027060834.1">
    <property type="nucleotide sequence ID" value="XM_027205033.1"/>
</dbReference>
<evidence type="ECO:0008006" key="6">
    <source>
        <dbReference type="Google" id="ProtNLM"/>
    </source>
</evidence>
<dbReference type="Pfam" id="PF13966">
    <property type="entry name" value="zf-RVT"/>
    <property type="match status" value="1"/>
</dbReference>
<dbReference type="InterPro" id="IPR036397">
    <property type="entry name" value="RNaseH_sf"/>
</dbReference>
<dbReference type="Gene3D" id="3.30.420.10">
    <property type="entry name" value="Ribonuclease H-like superfamily/Ribonuclease H"/>
    <property type="match status" value="1"/>
</dbReference>
<dbReference type="SUPFAM" id="SSF53098">
    <property type="entry name" value="Ribonuclease H-like"/>
    <property type="match status" value="1"/>
</dbReference>
<dbReference type="SUPFAM" id="SSF56219">
    <property type="entry name" value="DNase I-like"/>
    <property type="match status" value="1"/>
</dbReference>
<dbReference type="InterPro" id="IPR036691">
    <property type="entry name" value="Endo/exonu/phosph_ase_sf"/>
</dbReference>
<dbReference type="OrthoDB" id="1937198at2759"/>
<dbReference type="GO" id="GO:0004523">
    <property type="term" value="F:RNA-DNA hybrid ribonuclease activity"/>
    <property type="evidence" value="ECO:0007669"/>
    <property type="project" value="InterPro"/>
</dbReference>
<dbReference type="Proteomes" id="UP001652660">
    <property type="component" value="Chromosome 5e"/>
</dbReference>
<dbReference type="GeneID" id="113687421"/>
<dbReference type="InterPro" id="IPR002156">
    <property type="entry name" value="RNaseH_domain"/>
</dbReference>
<evidence type="ECO:0000313" key="4">
    <source>
        <dbReference type="Proteomes" id="UP001652660"/>
    </source>
</evidence>
<gene>
    <name evidence="5" type="primary">LOC113687421</name>
</gene>
<evidence type="ECO:0000259" key="3">
    <source>
        <dbReference type="PROSITE" id="PS50879"/>
    </source>
</evidence>
<dbReference type="InterPro" id="IPR012337">
    <property type="entry name" value="RNaseH-like_sf"/>
</dbReference>
<dbReference type="GO" id="GO:0003676">
    <property type="term" value="F:nucleic acid binding"/>
    <property type="evidence" value="ECO:0007669"/>
    <property type="project" value="InterPro"/>
</dbReference>
<dbReference type="CDD" id="cd01650">
    <property type="entry name" value="RT_nLTR_like"/>
    <property type="match status" value="1"/>
</dbReference>
<accession>A0A6P6S4W6</accession>
<evidence type="ECO:0000259" key="2">
    <source>
        <dbReference type="PROSITE" id="PS50878"/>
    </source>
</evidence>
<sequence>MAAEKEIDRLAVLVCEEEREVGSAVSLNGRLVGGQDVRQTVGTQDLARVEGENQPRDKALAVTYEITGTAVESQGAASEKSMGGLLHGKEALQDLRLVDSICIELSGDGRTRDVMVAEDESSSMEESDDSAEGSGMELPQVAGNLSPRFVFRRETSPNTSLVELNVDPLVEEVKSGKRRKGKGLRARFKSDRQLRSLNTNISSSQHGVQFVAISEPKLDASRLESIRLKLSFDYALVNESEDLWIFYSSPFVCSVVGSSSQHISLHIHHPWLPRPMVFSFVHALCSVEGRRGLWEKLLSDKPSSLPWFIGGDFNVIVGANEKRGGRPFSVSEGLEFLAFMEEAEVFDVGFSGQSFTWCNNRRGRARIWKRLDRMLINGAWAEGSSVISVVHLPRHPSDHAPLKVSFSSRLDNGPRPFRFLNAWTSQPRLLEVIRGAWEPTTQGSPLRVLCSKLLATRRAIQHWNKLHFGNIGSAVNEAEDRLERLEGDTRYGGSNGENEEIHQAQAELNRALTIEEQFWRQKAWVKWLSAGDRNTRYFHAVVKQRRVQGAIHRVKTTAGTWVDRDKDIAREAVEYFSDLFSGSLDFNPGDLGHLIPPIVSTADNALLAEAPDMEEVRRIVFDMDGESAADPDGFTGKFFTFAWDIIAQDVHRAVLSFFCGSELPKFITSTSIVLIPKQANPQDFSKFRPISLCNFFNKVLSRILVGRLASVVSKFISPQQTRFVKGRSITDNYLLAQELIRGIGKKVRGGNVALKLDMTKAYDQMSWGHIIFMLRAFGFGETVIDLVWRLISNVWFSIIINGKSHGFFKSSGGLRQGDPLSPVLFIIGSEMLSRGLNALAFQHIGYRGFPSCPAVTHLAFADDVLIFTNGSAPALKRTMQVLEAYQQSSGQLVNDHKSGYMVHRGTSPARRRVIERITYFTRQEFPIRYLGFPLYTGRCRAAYFGEVCQAVVARIISWKSRMLSQGGRLVLIKHVLSSIPVHLLSAAVCSVSVFKRIEQACANFLWGATGEGKKLHWIRWSQLCLPVEEGGAGFRRLWDVYEAFSCKLWWNFRTGTSLWADYIRAKYCRGLHPCQVELRSSDSPTWRRMLNISRQVEVGMVWMVNGGTCHFWYDNWLGDGGLFIKVPVHQTVTFRDFVINGEWDVQALGQFLPRHLTYQIKHHPVPRGEGQDEVFWSSTASGRFTLASAFDNVHQASAVSVIHGQVWHPQIPLKISFIMLRLLIGKLPITDALWRVGVQLASKCLCCPEGAVELLEHVFSAGKVAMEVWSYFGNICGIARHGSDVRAWMMSWWVSKPRSKRRQVVFTILPVFICWHIWKAQNKAHFEGIQMCVSRVCRDVLIDVKAVVEAQFGQRLELLTMPQLYEWSRHQAPRFRYQVVGWKATAAHLLTLNTDGCSKGNPRVSGGRGILRDAAGSLCFAFSAYFGEASSLRAEALALVTGLRLCGQKGFTNVSIQVDSLVLVGILQRRLLCP</sequence>
<dbReference type="InterPro" id="IPR043502">
    <property type="entry name" value="DNA/RNA_pol_sf"/>
</dbReference>
<dbReference type="InterPro" id="IPR044730">
    <property type="entry name" value="RNase_H-like_dom_plant"/>
</dbReference>
<dbReference type="InterPro" id="IPR000477">
    <property type="entry name" value="RT_dom"/>
</dbReference>
<dbReference type="Gene3D" id="3.60.10.10">
    <property type="entry name" value="Endonuclease/exonuclease/phosphatase"/>
    <property type="match status" value="1"/>
</dbReference>
<name>A0A6P6S4W6_COFAR</name>
<dbReference type="Pfam" id="PF00078">
    <property type="entry name" value="RVT_1"/>
    <property type="match status" value="1"/>
</dbReference>
<reference evidence="5" key="2">
    <citation type="submission" date="2025-08" db="UniProtKB">
        <authorList>
            <consortium name="RefSeq"/>
        </authorList>
    </citation>
    <scope>IDENTIFICATION</scope>
    <source>
        <tissue evidence="5">Leaves</tissue>
    </source>
</reference>
<feature type="compositionally biased region" description="Acidic residues" evidence="1">
    <location>
        <begin position="118"/>
        <end position="131"/>
    </location>
</feature>
<dbReference type="SUPFAM" id="SSF56672">
    <property type="entry name" value="DNA/RNA polymerases"/>
    <property type="match status" value="1"/>
</dbReference>
<evidence type="ECO:0000256" key="1">
    <source>
        <dbReference type="SAM" id="MobiDB-lite"/>
    </source>
</evidence>
<proteinExistence type="predicted"/>
<feature type="domain" description="RNase H type-1" evidence="3">
    <location>
        <begin position="1386"/>
        <end position="1474"/>
    </location>
</feature>
<dbReference type="InterPro" id="IPR005135">
    <property type="entry name" value="Endo/exonuclease/phosphatase"/>
</dbReference>
<reference evidence="4" key="1">
    <citation type="journal article" date="2025" name="Foods">
        <title>Unveiling the Microbial Signatures of Arabica Coffee Cherries: Insights into Ripeness Specific Diversity, Functional Traits, and Implications for Quality and Safety.</title>
        <authorList>
            <consortium name="RefSeq"/>
            <person name="Tenea G.N."/>
            <person name="Cifuentes V."/>
            <person name="Reyes P."/>
            <person name="Cevallos-Vallejos M."/>
        </authorList>
    </citation>
    <scope>NUCLEOTIDE SEQUENCE [LARGE SCALE GENOMIC DNA]</scope>
</reference>
<dbReference type="PROSITE" id="PS50879">
    <property type="entry name" value="RNASE_H_1"/>
    <property type="match status" value="1"/>
</dbReference>
<organism evidence="4 5">
    <name type="scientific">Coffea arabica</name>
    <name type="common">Arabian coffee</name>
    <dbReference type="NCBI Taxonomy" id="13443"/>
    <lineage>
        <taxon>Eukaryota</taxon>
        <taxon>Viridiplantae</taxon>
        <taxon>Streptophyta</taxon>
        <taxon>Embryophyta</taxon>
        <taxon>Tracheophyta</taxon>
        <taxon>Spermatophyta</taxon>
        <taxon>Magnoliopsida</taxon>
        <taxon>eudicotyledons</taxon>
        <taxon>Gunneridae</taxon>
        <taxon>Pentapetalae</taxon>
        <taxon>asterids</taxon>
        <taxon>lamiids</taxon>
        <taxon>Gentianales</taxon>
        <taxon>Rubiaceae</taxon>
        <taxon>Ixoroideae</taxon>
        <taxon>Gardenieae complex</taxon>
        <taxon>Bertiereae - Coffeeae clade</taxon>
        <taxon>Coffeeae</taxon>
        <taxon>Coffea</taxon>
    </lineage>
</organism>
<dbReference type="InterPro" id="IPR026960">
    <property type="entry name" value="RVT-Znf"/>
</dbReference>